<sequence>MAQDDRPTTPNDRMLMVLEYLSGAKQAPVRQADMARDCGISPATLSRIINVLSEWGYVLRTNKNQVIGNFRFQRNVRMSESYQLFLNTMITEIGAQHNLVVEVIVNAGNDLFWQSSTAPSNRSFSLRAQPGFRRGLMELDVLSRLYLARLSGEQLRSLFDRVNFSTTGVHMKLLSEPEALEVIEAARPKLVDWDFDGNRQGIRRFATYITDPEGNFAHLLSLAEPATPTRDRSAHEAEISEILNVARTRLMQEMGRKSSSPPGRGNVEERFAG</sequence>
<name>A0ABT2KEG0_9RHOB</name>
<dbReference type="InterPro" id="IPR036388">
    <property type="entry name" value="WH-like_DNA-bd_sf"/>
</dbReference>
<dbReference type="InterPro" id="IPR050707">
    <property type="entry name" value="HTH_MetabolicPath_Reg"/>
</dbReference>
<evidence type="ECO:0000313" key="6">
    <source>
        <dbReference type="Proteomes" id="UP001320702"/>
    </source>
</evidence>
<dbReference type="PANTHER" id="PTHR30136">
    <property type="entry name" value="HELIX-TURN-HELIX TRANSCRIPTIONAL REGULATOR, ICLR FAMILY"/>
    <property type="match status" value="1"/>
</dbReference>
<evidence type="ECO:0000256" key="3">
    <source>
        <dbReference type="SAM" id="MobiDB-lite"/>
    </source>
</evidence>
<keyword evidence="2" id="KW-0804">Transcription</keyword>
<dbReference type="SUPFAM" id="SSF46785">
    <property type="entry name" value="Winged helix' DNA-binding domain"/>
    <property type="match status" value="1"/>
</dbReference>
<keyword evidence="6" id="KW-1185">Reference proteome</keyword>
<dbReference type="InterPro" id="IPR036390">
    <property type="entry name" value="WH_DNA-bd_sf"/>
</dbReference>
<protein>
    <submittedName>
        <fullName evidence="5">Helix-turn-helix domain-containing protein</fullName>
    </submittedName>
</protein>
<proteinExistence type="predicted"/>
<dbReference type="RefSeq" id="WP_260278790.1">
    <property type="nucleotide sequence ID" value="NZ_JANAVZ010000027.1"/>
</dbReference>
<keyword evidence="1" id="KW-0805">Transcription regulation</keyword>
<feature type="region of interest" description="Disordered" evidence="3">
    <location>
        <begin position="253"/>
        <end position="273"/>
    </location>
</feature>
<dbReference type="Pfam" id="PF09339">
    <property type="entry name" value="HTH_IclR"/>
    <property type="match status" value="1"/>
</dbReference>
<dbReference type="Gene3D" id="1.10.10.10">
    <property type="entry name" value="Winged helix-like DNA-binding domain superfamily/Winged helix DNA-binding domain"/>
    <property type="match status" value="1"/>
</dbReference>
<evidence type="ECO:0000313" key="5">
    <source>
        <dbReference type="EMBL" id="MCT4334929.1"/>
    </source>
</evidence>
<gene>
    <name evidence="5" type="ORF">MU516_19015</name>
</gene>
<dbReference type="SUPFAM" id="SSF55781">
    <property type="entry name" value="GAF domain-like"/>
    <property type="match status" value="1"/>
</dbReference>
<evidence type="ECO:0000256" key="1">
    <source>
        <dbReference type="ARBA" id="ARBA00023015"/>
    </source>
</evidence>
<accession>A0ABT2KEG0</accession>
<comment type="caution">
    <text evidence="5">The sequence shown here is derived from an EMBL/GenBank/DDBJ whole genome shotgun (WGS) entry which is preliminary data.</text>
</comment>
<dbReference type="InterPro" id="IPR005471">
    <property type="entry name" value="Tscrpt_reg_IclR_N"/>
</dbReference>
<dbReference type="Proteomes" id="UP001320702">
    <property type="component" value="Unassembled WGS sequence"/>
</dbReference>
<dbReference type="EMBL" id="JANAVZ010000027">
    <property type="protein sequence ID" value="MCT4334929.1"/>
    <property type="molecule type" value="Genomic_DNA"/>
</dbReference>
<dbReference type="InterPro" id="IPR029016">
    <property type="entry name" value="GAF-like_dom_sf"/>
</dbReference>
<organism evidence="5 6">
    <name type="scientific">Paracoccus maritimus</name>
    <dbReference type="NCBI Taxonomy" id="2933292"/>
    <lineage>
        <taxon>Bacteria</taxon>
        <taxon>Pseudomonadati</taxon>
        <taxon>Pseudomonadota</taxon>
        <taxon>Alphaproteobacteria</taxon>
        <taxon>Rhodobacterales</taxon>
        <taxon>Paracoccaceae</taxon>
        <taxon>Paracoccus</taxon>
    </lineage>
</organism>
<feature type="domain" description="HTH iclR-type" evidence="4">
    <location>
        <begin position="12"/>
        <end position="58"/>
    </location>
</feature>
<reference evidence="5 6" key="1">
    <citation type="submission" date="2022-04" db="EMBL/GenBank/DDBJ databases">
        <title>Paracoccus sp. YLB-12 draft genome sequence.</title>
        <authorList>
            <person name="Yu L."/>
        </authorList>
    </citation>
    <scope>NUCLEOTIDE SEQUENCE [LARGE SCALE GENOMIC DNA]</scope>
    <source>
        <strain evidence="5 6">YLB-12</strain>
    </source>
</reference>
<evidence type="ECO:0000256" key="2">
    <source>
        <dbReference type="ARBA" id="ARBA00023163"/>
    </source>
</evidence>
<evidence type="ECO:0000259" key="4">
    <source>
        <dbReference type="Pfam" id="PF09339"/>
    </source>
</evidence>
<dbReference type="Gene3D" id="3.30.450.40">
    <property type="match status" value="1"/>
</dbReference>
<dbReference type="PANTHER" id="PTHR30136:SF35">
    <property type="entry name" value="HTH-TYPE TRANSCRIPTIONAL REGULATOR RV1719"/>
    <property type="match status" value="1"/>
</dbReference>